<gene>
    <name evidence="4" type="primary">LRP1_7</name>
    <name evidence="4" type="ORF">N1851_025350</name>
</gene>
<protein>
    <submittedName>
        <fullName evidence="4">Low-density lipoprotein receptor-related protein 1</fullName>
    </submittedName>
</protein>
<dbReference type="InterPro" id="IPR036055">
    <property type="entry name" value="LDL_receptor-like_sf"/>
</dbReference>
<dbReference type="AlphaFoldDB" id="A0AA47NW70"/>
<evidence type="ECO:0000313" key="4">
    <source>
        <dbReference type="EMBL" id="KAK0138337.1"/>
    </source>
</evidence>
<feature type="signal peptide" evidence="3">
    <location>
        <begin position="1"/>
        <end position="22"/>
    </location>
</feature>
<keyword evidence="3" id="KW-0732">Signal</keyword>
<keyword evidence="5" id="KW-1185">Reference proteome</keyword>
<proteinExistence type="predicted"/>
<dbReference type="Gene3D" id="4.10.400.10">
    <property type="entry name" value="Low-density Lipoprotein Receptor"/>
    <property type="match status" value="1"/>
</dbReference>
<name>A0AA47NW70_MERPO</name>
<evidence type="ECO:0000256" key="2">
    <source>
        <dbReference type="PROSITE-ProRule" id="PRU00124"/>
    </source>
</evidence>
<dbReference type="Pfam" id="PF00057">
    <property type="entry name" value="Ldl_recept_a"/>
    <property type="match status" value="1"/>
</dbReference>
<keyword evidence="4" id="KW-0675">Receptor</keyword>
<evidence type="ECO:0000256" key="1">
    <source>
        <dbReference type="ARBA" id="ARBA00023157"/>
    </source>
</evidence>
<feature type="chain" id="PRO_5041243169" evidence="3">
    <location>
        <begin position="23"/>
        <end position="252"/>
    </location>
</feature>
<evidence type="ECO:0000256" key="3">
    <source>
        <dbReference type="SAM" id="SignalP"/>
    </source>
</evidence>
<keyword evidence="1" id="KW-1015">Disulfide bond</keyword>
<sequence length="252" mass="27303">MLRTAANMLAAGLLLAVGFLDSLEVIVPTRAIDDLVVNLLVLGGLVNGFRLRAPGEGGPAVLVVTAGVLCPLALRSSTEHQAPLQHTILFIAQLWCVLEELGLVAGGGGKSRAWLDERPRQELLHWDRLTGLARGAGLGPPKTCSPKQFVCKDQVTCISKGWRCDGEKDCPDGSDEEHDVYRNGYKFAAAAAAEEEWGRRMRVESYSEVGQRESRGDISPEGSGILHRLLLLAEFVFANYTQHAYRSSPPAT</sequence>
<dbReference type="FunFam" id="4.10.400.10:FF:000015">
    <property type="entry name" value="Low-density lipoprotein receptor-related protein 1"/>
    <property type="match status" value="1"/>
</dbReference>
<comment type="caution">
    <text evidence="2">Lacks conserved residue(s) required for the propagation of feature annotation.</text>
</comment>
<organism evidence="4 5">
    <name type="scientific">Merluccius polli</name>
    <name type="common">Benguela hake</name>
    <name type="synonym">Merluccius cadenati</name>
    <dbReference type="NCBI Taxonomy" id="89951"/>
    <lineage>
        <taxon>Eukaryota</taxon>
        <taxon>Metazoa</taxon>
        <taxon>Chordata</taxon>
        <taxon>Craniata</taxon>
        <taxon>Vertebrata</taxon>
        <taxon>Euteleostomi</taxon>
        <taxon>Actinopterygii</taxon>
        <taxon>Neopterygii</taxon>
        <taxon>Teleostei</taxon>
        <taxon>Neoteleostei</taxon>
        <taxon>Acanthomorphata</taxon>
        <taxon>Zeiogadaria</taxon>
        <taxon>Gadariae</taxon>
        <taxon>Gadiformes</taxon>
        <taxon>Gadoidei</taxon>
        <taxon>Merlucciidae</taxon>
        <taxon>Merluccius</taxon>
    </lineage>
</organism>
<dbReference type="InterPro" id="IPR002172">
    <property type="entry name" value="LDrepeatLR_classA_rpt"/>
</dbReference>
<accession>A0AA47NW70</accession>
<dbReference type="CDD" id="cd00112">
    <property type="entry name" value="LDLa"/>
    <property type="match status" value="1"/>
</dbReference>
<reference evidence="4" key="1">
    <citation type="journal article" date="2023" name="Front. Mar. Sci.">
        <title>A new Merluccius polli reference genome to investigate the effects of global change in West African waters.</title>
        <authorList>
            <person name="Mateo J.L."/>
            <person name="Blanco-Fernandez C."/>
            <person name="Garcia-Vazquez E."/>
            <person name="Machado-Schiaffino G."/>
        </authorList>
    </citation>
    <scope>NUCLEOTIDE SEQUENCE</scope>
    <source>
        <strain evidence="4">C29</strain>
        <tissue evidence="4">Fin</tissue>
    </source>
</reference>
<dbReference type="SUPFAM" id="SSF57424">
    <property type="entry name" value="LDL receptor-like module"/>
    <property type="match status" value="1"/>
</dbReference>
<evidence type="ECO:0000313" key="5">
    <source>
        <dbReference type="Proteomes" id="UP001174136"/>
    </source>
</evidence>
<dbReference type="EMBL" id="JAOPHQ010004660">
    <property type="protein sequence ID" value="KAK0138337.1"/>
    <property type="molecule type" value="Genomic_DNA"/>
</dbReference>
<dbReference type="SMART" id="SM00192">
    <property type="entry name" value="LDLa"/>
    <property type="match status" value="1"/>
</dbReference>
<dbReference type="Proteomes" id="UP001174136">
    <property type="component" value="Unassembled WGS sequence"/>
</dbReference>
<dbReference type="PROSITE" id="PS50068">
    <property type="entry name" value="LDLRA_2"/>
    <property type="match status" value="1"/>
</dbReference>
<comment type="caution">
    <text evidence="4">The sequence shown here is derived from an EMBL/GenBank/DDBJ whole genome shotgun (WGS) entry which is preliminary data.</text>
</comment>
<keyword evidence="4" id="KW-0449">Lipoprotein</keyword>